<dbReference type="EMBL" id="MCNS01000004">
    <property type="protein sequence ID" value="OCX49151.1"/>
    <property type="molecule type" value="Genomic_DNA"/>
</dbReference>
<gene>
    <name evidence="3" type="ORF">BFD03_02705</name>
    <name evidence="2" type="ORF">LR3_06980</name>
</gene>
<reference evidence="2 4" key="1">
    <citation type="submission" date="2014-06" db="EMBL/GenBank/DDBJ databases">
        <title>Genetic determinant of reutericyclin biosynthesis of Lactobacillus reuteri.</title>
        <authorList>
            <person name="Lin X."/>
            <person name="Duar R."/>
            <person name="Walter J."/>
            <person name="Gaenzle M."/>
        </authorList>
    </citation>
    <scope>NUCLEOTIDE SEQUENCE [LARGE SCALE GENOMIC DNA]</scope>
    <source>
        <strain evidence="2 4">LTH2584</strain>
    </source>
</reference>
<dbReference type="EMBL" id="JOSX01000013">
    <property type="protein sequence ID" value="KEK15511.1"/>
    <property type="molecule type" value="Genomic_DNA"/>
</dbReference>
<evidence type="ECO:0000313" key="5">
    <source>
        <dbReference type="Proteomes" id="UP000095141"/>
    </source>
</evidence>
<dbReference type="Proteomes" id="UP000095141">
    <property type="component" value="Unassembled WGS sequence"/>
</dbReference>
<keyword evidence="1" id="KW-1133">Transmembrane helix</keyword>
<dbReference type="RefSeq" id="WP_035168813.1">
    <property type="nucleotide sequence ID" value="NZ_CP128363.1"/>
</dbReference>
<evidence type="ECO:0000313" key="3">
    <source>
        <dbReference type="EMBL" id="OCX49151.1"/>
    </source>
</evidence>
<feature type="transmembrane region" description="Helical" evidence="1">
    <location>
        <begin position="14"/>
        <end position="34"/>
    </location>
</feature>
<feature type="transmembrane region" description="Helical" evidence="1">
    <location>
        <begin position="197"/>
        <end position="226"/>
    </location>
</feature>
<evidence type="ECO:0000256" key="1">
    <source>
        <dbReference type="SAM" id="Phobius"/>
    </source>
</evidence>
<protein>
    <recommendedName>
        <fullName evidence="6">Glycosyltransferase RgtA/B/C/D-like domain-containing protein</fullName>
    </recommendedName>
</protein>
<evidence type="ECO:0000313" key="4">
    <source>
        <dbReference type="Proteomes" id="UP000027731"/>
    </source>
</evidence>
<feature type="transmembrane region" description="Helical" evidence="1">
    <location>
        <begin position="119"/>
        <end position="136"/>
    </location>
</feature>
<dbReference type="PATRIC" id="fig|1598.90.peg.825"/>
<dbReference type="Proteomes" id="UP000027731">
    <property type="component" value="Unassembled WGS sequence"/>
</dbReference>
<feature type="transmembrane region" description="Helical" evidence="1">
    <location>
        <begin position="173"/>
        <end position="190"/>
    </location>
</feature>
<dbReference type="AlphaFoldDB" id="A0A073JPU6"/>
<comment type="caution">
    <text evidence="2">The sequence shown here is derived from an EMBL/GenBank/DDBJ whole genome shotgun (WGS) entry which is preliminary data.</text>
</comment>
<proteinExistence type="predicted"/>
<feature type="transmembrane region" description="Helical" evidence="1">
    <location>
        <begin position="41"/>
        <end position="60"/>
    </location>
</feature>
<reference evidence="3 5" key="2">
    <citation type="submission" date="2016-08" db="EMBL/GenBank/DDBJ databases">
        <title>Probiotic bacterium isolated from chicken gut.</title>
        <authorList>
            <person name="Levy J.L."/>
            <person name="Hassan H.M."/>
            <person name="Mendoza M.A."/>
        </authorList>
    </citation>
    <scope>NUCLEOTIDE SEQUENCE [LARGE SCALE GENOMIC DNA]</scope>
    <source>
        <strain evidence="3 5">P43</strain>
    </source>
</reference>
<evidence type="ECO:0008006" key="6">
    <source>
        <dbReference type="Google" id="ProtNLM"/>
    </source>
</evidence>
<accession>A0A073JPU6</accession>
<keyword evidence="1" id="KW-0812">Transmembrane</keyword>
<evidence type="ECO:0000313" key="2">
    <source>
        <dbReference type="EMBL" id="KEK15511.1"/>
    </source>
</evidence>
<keyword evidence="1" id="KW-0472">Membrane</keyword>
<name>A0A073JPU6_LIMRT</name>
<organism evidence="2 4">
    <name type="scientific">Limosilactobacillus reuteri</name>
    <name type="common">Lactobacillus reuteri</name>
    <dbReference type="NCBI Taxonomy" id="1598"/>
    <lineage>
        <taxon>Bacteria</taxon>
        <taxon>Bacillati</taxon>
        <taxon>Bacillota</taxon>
        <taxon>Bacilli</taxon>
        <taxon>Lactobacillales</taxon>
        <taxon>Lactobacillaceae</taxon>
        <taxon>Limosilactobacillus</taxon>
    </lineage>
</organism>
<sequence>MDTNEIPIISENSFFQFTFFVLAGLIFIGIQPILDKINSQSFLIFMLFLFLIMGLCLVYCSSTSLRQSDPKNCLEIAQHLNTGDYSDFKKENYLGWYPYQIYWITYLRPLVVVTNNIKFLYVLNLAYECIIFVTFYKITALFTSKNAILNNVSLLSMLFLPNLFNILFIYGNIPGYMFFLLSVYFLIKVLQGEKRIFLMAVTLIMAYFIKNNYLIGIIALFITVLLSNLN</sequence>